<keyword evidence="1" id="KW-0732">Signal</keyword>
<sequence length="219" mass="24269">MQGSVFPSFRRHLVAALLTLLAVPAMAEPGFPPPQTLSFDIIRHDDIIGSHTIAVTQNQGRHEITIDVKVAVTVFGIVAYRFKQHGVEYWDGGKLKSLSFETNDNGDKFNVTGEASPGYIKIAANAETFHYGMLPLTTMWRPAPLAATQILDPSDGKSYKIAVTDLGMETISVRGQLVQARHWRWDGEFKRDLWYDATGALIQGHIVGDDGSDVYLRLK</sequence>
<proteinExistence type="predicted"/>
<evidence type="ECO:0000313" key="2">
    <source>
        <dbReference type="EMBL" id="RAU20513.1"/>
    </source>
</evidence>
<feature type="signal peptide" evidence="1">
    <location>
        <begin position="1"/>
        <end position="27"/>
    </location>
</feature>
<dbReference type="Proteomes" id="UP000251075">
    <property type="component" value="Unassembled WGS sequence"/>
</dbReference>
<reference evidence="2 3" key="1">
    <citation type="submission" date="2017-11" db="EMBL/GenBank/DDBJ databases">
        <title>Draft genome sequence of magnetotactic bacterium Magnetospirillum kuznetsovii LBB-42.</title>
        <authorList>
            <person name="Grouzdev D.S."/>
            <person name="Rysina M.S."/>
            <person name="Baslerov R.V."/>
            <person name="Koziaeva V."/>
        </authorList>
    </citation>
    <scope>NUCLEOTIDE SEQUENCE [LARGE SCALE GENOMIC DNA]</scope>
    <source>
        <strain evidence="2 3">LBB-42</strain>
    </source>
</reference>
<evidence type="ECO:0000256" key="1">
    <source>
        <dbReference type="SAM" id="SignalP"/>
    </source>
</evidence>
<evidence type="ECO:0000313" key="3">
    <source>
        <dbReference type="Proteomes" id="UP000251075"/>
    </source>
</evidence>
<accession>A0A364NTV7</accession>
<comment type="caution">
    <text evidence="2">The sequence shown here is derived from an EMBL/GenBank/DDBJ whole genome shotgun (WGS) entry which is preliminary data.</text>
</comment>
<dbReference type="Pfam" id="PF19630">
    <property type="entry name" value="DUF6134"/>
    <property type="match status" value="1"/>
</dbReference>
<evidence type="ECO:0008006" key="4">
    <source>
        <dbReference type="Google" id="ProtNLM"/>
    </source>
</evidence>
<feature type="chain" id="PRO_5016777895" description="DUF3108 domain-containing protein" evidence="1">
    <location>
        <begin position="28"/>
        <end position="219"/>
    </location>
</feature>
<dbReference type="EMBL" id="PGTO01000021">
    <property type="protein sequence ID" value="RAU20513.1"/>
    <property type="molecule type" value="Genomic_DNA"/>
</dbReference>
<protein>
    <recommendedName>
        <fullName evidence="4">DUF3108 domain-containing protein</fullName>
    </recommendedName>
</protein>
<keyword evidence="3" id="KW-1185">Reference proteome</keyword>
<organism evidence="2 3">
    <name type="scientific">Paramagnetospirillum kuznetsovii</name>
    <dbReference type="NCBI Taxonomy" id="2053833"/>
    <lineage>
        <taxon>Bacteria</taxon>
        <taxon>Pseudomonadati</taxon>
        <taxon>Pseudomonadota</taxon>
        <taxon>Alphaproteobacteria</taxon>
        <taxon>Rhodospirillales</taxon>
        <taxon>Magnetospirillaceae</taxon>
        <taxon>Paramagnetospirillum</taxon>
    </lineage>
</organism>
<name>A0A364NTV7_9PROT</name>
<dbReference type="InterPro" id="IPR045767">
    <property type="entry name" value="DUF6134"/>
</dbReference>
<dbReference type="AlphaFoldDB" id="A0A364NTV7"/>
<gene>
    <name evidence="2" type="ORF">CU669_17870</name>
</gene>